<dbReference type="Pfam" id="PF00126">
    <property type="entry name" value="HTH_1"/>
    <property type="match status" value="1"/>
</dbReference>
<evidence type="ECO:0000256" key="2">
    <source>
        <dbReference type="ARBA" id="ARBA00023015"/>
    </source>
</evidence>
<evidence type="ECO:0000256" key="1">
    <source>
        <dbReference type="ARBA" id="ARBA00009437"/>
    </source>
</evidence>
<organism evidence="6 7">
    <name type="scientific">Ferviditalea candida</name>
    <dbReference type="NCBI Taxonomy" id="3108399"/>
    <lineage>
        <taxon>Bacteria</taxon>
        <taxon>Bacillati</taxon>
        <taxon>Bacillota</taxon>
        <taxon>Bacilli</taxon>
        <taxon>Bacillales</taxon>
        <taxon>Paenibacillaceae</taxon>
        <taxon>Ferviditalea</taxon>
    </lineage>
</organism>
<evidence type="ECO:0000256" key="4">
    <source>
        <dbReference type="ARBA" id="ARBA00023163"/>
    </source>
</evidence>
<dbReference type="PROSITE" id="PS50931">
    <property type="entry name" value="HTH_LYSR"/>
    <property type="match status" value="1"/>
</dbReference>
<name>A0ABU5ZDZ1_9BACL</name>
<dbReference type="Proteomes" id="UP001310386">
    <property type="component" value="Unassembled WGS sequence"/>
</dbReference>
<keyword evidence="2" id="KW-0805">Transcription regulation</keyword>
<keyword evidence="7" id="KW-1185">Reference proteome</keyword>
<sequence length="296" mass="33851">MFESLEIFAVVVEHNSLNRASKTLNLSQPALSRKIKMLEDELDIELFRRIGKKLELTEAGETAYEYAKELRDLQKRFLHEMTRYKSIEKCSITIGASLTTLQSTLPDLISLFTNVDPHIDIKLVTGRTHEMVTVVKEKKADIGLVASKIDDDPTLQCVPLFEDHLSLILPKQHALAGKSSVSIHQLNGLPMIVFSKGTWYRILMDDLFHRFKVVPEIKMDIDSFEAIIRLVSTCQIATLLPQSYLRPNLLENLVQVEIPELKQTIRTTSLIYNKHSMSKDCVQPLIKQAQQHFLNR</sequence>
<dbReference type="CDD" id="cd05466">
    <property type="entry name" value="PBP2_LTTR_substrate"/>
    <property type="match status" value="1"/>
</dbReference>
<evidence type="ECO:0000313" key="6">
    <source>
        <dbReference type="EMBL" id="MEB3100462.1"/>
    </source>
</evidence>
<evidence type="ECO:0000313" key="7">
    <source>
        <dbReference type="Proteomes" id="UP001310386"/>
    </source>
</evidence>
<dbReference type="InterPro" id="IPR005119">
    <property type="entry name" value="LysR_subst-bd"/>
</dbReference>
<dbReference type="InterPro" id="IPR036390">
    <property type="entry name" value="WH_DNA-bd_sf"/>
</dbReference>
<reference evidence="6" key="1">
    <citation type="submission" date="2023-12" db="EMBL/GenBank/DDBJ databases">
        <title>Fervidustalea candida gen. nov., sp. nov., a novel member of the family Paenibacillaceae isolated from a geothermal area.</title>
        <authorList>
            <person name="Li W.-J."/>
            <person name="Jiao J.-Y."/>
            <person name="Chen Y."/>
        </authorList>
    </citation>
    <scope>NUCLEOTIDE SEQUENCE</scope>
    <source>
        <strain evidence="6">SYSU GA230002</strain>
    </source>
</reference>
<dbReference type="InterPro" id="IPR050950">
    <property type="entry name" value="HTH-type_LysR_regulators"/>
</dbReference>
<proteinExistence type="inferred from homology"/>
<accession>A0ABU5ZDZ1</accession>
<gene>
    <name evidence="6" type="ORF">VF724_02160</name>
</gene>
<dbReference type="SUPFAM" id="SSF53850">
    <property type="entry name" value="Periplasmic binding protein-like II"/>
    <property type="match status" value="1"/>
</dbReference>
<evidence type="ECO:0000259" key="5">
    <source>
        <dbReference type="PROSITE" id="PS50931"/>
    </source>
</evidence>
<dbReference type="PRINTS" id="PR00039">
    <property type="entry name" value="HTHLYSR"/>
</dbReference>
<dbReference type="PANTHER" id="PTHR30419:SF8">
    <property type="entry name" value="NITROGEN ASSIMILATION TRANSCRIPTIONAL ACTIVATOR-RELATED"/>
    <property type="match status" value="1"/>
</dbReference>
<evidence type="ECO:0000256" key="3">
    <source>
        <dbReference type="ARBA" id="ARBA00023125"/>
    </source>
</evidence>
<dbReference type="Gene3D" id="3.40.190.290">
    <property type="match status" value="1"/>
</dbReference>
<dbReference type="PANTHER" id="PTHR30419">
    <property type="entry name" value="HTH-TYPE TRANSCRIPTIONAL REGULATOR YBHD"/>
    <property type="match status" value="1"/>
</dbReference>
<dbReference type="Gene3D" id="1.10.10.10">
    <property type="entry name" value="Winged helix-like DNA-binding domain superfamily/Winged helix DNA-binding domain"/>
    <property type="match status" value="1"/>
</dbReference>
<comment type="similarity">
    <text evidence="1">Belongs to the LysR transcriptional regulatory family.</text>
</comment>
<keyword evidence="3" id="KW-0238">DNA-binding</keyword>
<comment type="caution">
    <text evidence="6">The sequence shown here is derived from an EMBL/GenBank/DDBJ whole genome shotgun (WGS) entry which is preliminary data.</text>
</comment>
<dbReference type="InterPro" id="IPR000847">
    <property type="entry name" value="LysR_HTH_N"/>
</dbReference>
<keyword evidence="4" id="KW-0804">Transcription</keyword>
<dbReference type="InterPro" id="IPR036388">
    <property type="entry name" value="WH-like_DNA-bd_sf"/>
</dbReference>
<dbReference type="RefSeq" id="WP_371752572.1">
    <property type="nucleotide sequence ID" value="NZ_JAYJLD010000002.1"/>
</dbReference>
<dbReference type="SUPFAM" id="SSF46785">
    <property type="entry name" value="Winged helix' DNA-binding domain"/>
    <property type="match status" value="1"/>
</dbReference>
<feature type="domain" description="HTH lysR-type" evidence="5">
    <location>
        <begin position="1"/>
        <end position="57"/>
    </location>
</feature>
<protein>
    <submittedName>
        <fullName evidence="6">LysR family transcriptional regulator</fullName>
    </submittedName>
</protein>
<dbReference type="Pfam" id="PF03466">
    <property type="entry name" value="LysR_substrate"/>
    <property type="match status" value="1"/>
</dbReference>
<dbReference type="EMBL" id="JAYJLD010000002">
    <property type="protein sequence ID" value="MEB3100462.1"/>
    <property type="molecule type" value="Genomic_DNA"/>
</dbReference>